<sequence>MSVKQPSPLGNRKPCDPPSEKSTNSFWHSQPSALLTAHRSTRNLPKTADVVIIGSGMTGASVAHHLLNDTHGDSQGEQKYPSVVMLEAREACWGATGRNGGHCQPVLFEHPHDPSIAHFELANFHALQNLIETKTIDCEFTAQPGVRAIYSSQVLTDIELALLTIQGTAPELAQKMRLVTKKSELESLRIPKAMGAVVTSIAARMWPYKFVSRILEDLLTSSESLSGTFNLQTLTPVQSLTPCSNEEGWTVQTPRGTILASNVVLATNAYTSHLLPSFSDLIVPCRGQMSALKPLDSVAGEKRLKTSIGFMGEGVDDYLIQRPDGRGGELMFGGGRQYGPSMGVTDDSEIDDETARYLRSNLVETLGLPEGKEMEGGGRMVVCQFCRMRKVRCSGVCPQQPCTNCVTFGAQCRSTSYKTWGTPTHKEFQATHEWTGIMGFSRDELPWIGPVPDKRNLYVAAGFTGHGMPNTWLCGKAVALMLQRGTGTLDVTVTDREIRLEALAQDVRLPRSYLVTKRRIERAMQLEDVGAKDRAEMERWRRLQKRADRPHSGYA</sequence>
<gene>
    <name evidence="1" type="ORF">LTR37_007326</name>
</gene>
<keyword evidence="2" id="KW-1185">Reference proteome</keyword>
<organism evidence="1 2">
    <name type="scientific">Vermiconidia calcicola</name>
    <dbReference type="NCBI Taxonomy" id="1690605"/>
    <lineage>
        <taxon>Eukaryota</taxon>
        <taxon>Fungi</taxon>
        <taxon>Dikarya</taxon>
        <taxon>Ascomycota</taxon>
        <taxon>Pezizomycotina</taxon>
        <taxon>Dothideomycetes</taxon>
        <taxon>Dothideomycetidae</taxon>
        <taxon>Mycosphaerellales</taxon>
        <taxon>Extremaceae</taxon>
        <taxon>Vermiconidia</taxon>
    </lineage>
</organism>
<dbReference type="Proteomes" id="UP001281147">
    <property type="component" value="Unassembled WGS sequence"/>
</dbReference>
<dbReference type="EMBL" id="JAUTXU010000051">
    <property type="protein sequence ID" value="KAK3715116.1"/>
    <property type="molecule type" value="Genomic_DNA"/>
</dbReference>
<protein>
    <submittedName>
        <fullName evidence="1">Uncharacterized protein</fullName>
    </submittedName>
</protein>
<comment type="caution">
    <text evidence="1">The sequence shown here is derived from an EMBL/GenBank/DDBJ whole genome shotgun (WGS) entry which is preliminary data.</text>
</comment>
<reference evidence="1" key="1">
    <citation type="submission" date="2023-07" db="EMBL/GenBank/DDBJ databases">
        <title>Black Yeasts Isolated from many extreme environments.</title>
        <authorList>
            <person name="Coleine C."/>
            <person name="Stajich J.E."/>
            <person name="Selbmann L."/>
        </authorList>
    </citation>
    <scope>NUCLEOTIDE SEQUENCE</scope>
    <source>
        <strain evidence="1">CCFEE 5714</strain>
    </source>
</reference>
<name>A0ACC3NFG6_9PEZI</name>
<evidence type="ECO:0000313" key="2">
    <source>
        <dbReference type="Proteomes" id="UP001281147"/>
    </source>
</evidence>
<proteinExistence type="predicted"/>
<evidence type="ECO:0000313" key="1">
    <source>
        <dbReference type="EMBL" id="KAK3715116.1"/>
    </source>
</evidence>
<accession>A0ACC3NFG6</accession>